<feature type="domain" description="DDE Tnp4" evidence="13">
    <location>
        <begin position="180"/>
        <end position="329"/>
    </location>
</feature>
<dbReference type="Proteomes" id="UP000727407">
    <property type="component" value="Unassembled WGS sequence"/>
</dbReference>
<dbReference type="GO" id="GO:0046872">
    <property type="term" value="F:metal ion binding"/>
    <property type="evidence" value="ECO:0007669"/>
    <property type="project" value="UniProtKB-KW"/>
</dbReference>
<dbReference type="GO" id="GO:0004518">
    <property type="term" value="F:nuclease activity"/>
    <property type="evidence" value="ECO:0007669"/>
    <property type="project" value="UniProtKB-KW"/>
</dbReference>
<dbReference type="PRINTS" id="PR02086">
    <property type="entry name" value="PUTNUCHARBI1"/>
</dbReference>
<evidence type="ECO:0000256" key="1">
    <source>
        <dbReference type="ARBA" id="ARBA00001968"/>
    </source>
</evidence>
<dbReference type="OrthoDB" id="9946389at2759"/>
<evidence type="ECO:0000256" key="10">
    <source>
        <dbReference type="ARBA" id="ARBA00023242"/>
    </source>
</evidence>
<comment type="function">
    <text evidence="12">Transposase-derived protein that may have nuclease activity. Does not have transposase activity.</text>
</comment>
<keyword evidence="15" id="KW-1185">Reference proteome</keyword>
<evidence type="ECO:0000256" key="11">
    <source>
        <dbReference type="ARBA" id="ARBA00030126"/>
    </source>
</evidence>
<keyword evidence="6" id="KW-0963">Cytoplasm</keyword>
<keyword evidence="10" id="KW-0539">Nucleus</keyword>
<dbReference type="PANTHER" id="PTHR22930:SF252">
    <property type="entry name" value="NUCLEASE HARBI1-RELATED"/>
    <property type="match status" value="1"/>
</dbReference>
<comment type="caution">
    <text evidence="14">The sequence shown here is derived from an EMBL/GenBank/DDBJ whole genome shotgun (WGS) entry which is preliminary data.</text>
</comment>
<dbReference type="InterPro" id="IPR045249">
    <property type="entry name" value="HARBI1-like"/>
</dbReference>
<gene>
    <name evidence="14" type="ORF">DAT39_009139</name>
</gene>
<sequence>MAYAGAVWLAVQEDLYRGVCREQTPKVLTSSRNNNTKPRDTHQLRRESVSRLEIFDDYFLSQCFHFPRQCLTFIVDCIKARMRKDVFRPNGDATSVEAMTLAALYYYAHGFLSRKIADALGLDHASASDAINTVSKVLEDMSADFITFPRTYDDRMGVAQGFKCISGIPNVVGVLGWLHVQVNPTSNEANLFLNTRGYHSVMVQIISDIDGNLLSVEQCRPGGTKEQEVWESSNIYQEFNRLQHGQTWVLGGKSLCKAKHVLSPVESSRIKTNAARRFNTAHSEVWKSIQHILGCLKTRFRCLHTLGAARIGNLKPVARIVTACCVLHNISKKFSVPLPRNLVLEHLPPDLEMRQEEHENFVDTEAVEDMIEMCFGNSGDEEEQKEIRNIKERHKQNSAKQFV</sequence>
<evidence type="ECO:0000256" key="6">
    <source>
        <dbReference type="ARBA" id="ARBA00022490"/>
    </source>
</evidence>
<name>A0A8J4UMC0_CLAMG</name>
<evidence type="ECO:0000256" key="2">
    <source>
        <dbReference type="ARBA" id="ARBA00004123"/>
    </source>
</evidence>
<evidence type="ECO:0000256" key="4">
    <source>
        <dbReference type="ARBA" id="ARBA00006958"/>
    </source>
</evidence>
<organism evidence="14 15">
    <name type="scientific">Clarias magur</name>
    <name type="common">Asian catfish</name>
    <name type="synonym">Macropteronotus magur</name>
    <dbReference type="NCBI Taxonomy" id="1594786"/>
    <lineage>
        <taxon>Eukaryota</taxon>
        <taxon>Metazoa</taxon>
        <taxon>Chordata</taxon>
        <taxon>Craniata</taxon>
        <taxon>Vertebrata</taxon>
        <taxon>Euteleostomi</taxon>
        <taxon>Actinopterygii</taxon>
        <taxon>Neopterygii</taxon>
        <taxon>Teleostei</taxon>
        <taxon>Ostariophysi</taxon>
        <taxon>Siluriformes</taxon>
        <taxon>Clariidae</taxon>
        <taxon>Clarias</taxon>
    </lineage>
</organism>
<keyword evidence="7" id="KW-0540">Nuclease</keyword>
<dbReference type="GO" id="GO:0016787">
    <property type="term" value="F:hydrolase activity"/>
    <property type="evidence" value="ECO:0007669"/>
    <property type="project" value="UniProtKB-KW"/>
</dbReference>
<reference evidence="14" key="1">
    <citation type="submission" date="2020-07" db="EMBL/GenBank/DDBJ databases">
        <title>Clarias magur genome sequencing, assembly and annotation.</title>
        <authorList>
            <person name="Kushwaha B."/>
            <person name="Kumar R."/>
            <person name="Das P."/>
            <person name="Joshi C.G."/>
            <person name="Kumar D."/>
            <person name="Nagpure N.S."/>
            <person name="Pandey M."/>
            <person name="Agarwal S."/>
            <person name="Srivastava S."/>
            <person name="Singh M."/>
            <person name="Sahoo L."/>
            <person name="Jayasankar P."/>
            <person name="Meher P.K."/>
            <person name="Koringa P.G."/>
            <person name="Iquebal M.A."/>
            <person name="Das S.P."/>
            <person name="Bit A."/>
            <person name="Patnaik S."/>
            <person name="Patel N."/>
            <person name="Shah T.M."/>
            <person name="Hinsu A."/>
            <person name="Jena J.K."/>
        </authorList>
    </citation>
    <scope>NUCLEOTIDE SEQUENCE</scope>
    <source>
        <strain evidence="14">CIFAMagur01</strain>
        <tissue evidence="14">Testis</tissue>
    </source>
</reference>
<dbReference type="InterPro" id="IPR026103">
    <property type="entry name" value="HARBI1_animal"/>
</dbReference>
<evidence type="ECO:0000259" key="13">
    <source>
        <dbReference type="Pfam" id="PF13359"/>
    </source>
</evidence>
<dbReference type="GO" id="GO:0005634">
    <property type="term" value="C:nucleus"/>
    <property type="evidence" value="ECO:0007669"/>
    <property type="project" value="UniProtKB-SubCell"/>
</dbReference>
<evidence type="ECO:0000256" key="5">
    <source>
        <dbReference type="ARBA" id="ARBA00015519"/>
    </source>
</evidence>
<evidence type="ECO:0000313" key="15">
    <source>
        <dbReference type="Proteomes" id="UP000727407"/>
    </source>
</evidence>
<evidence type="ECO:0000313" key="14">
    <source>
        <dbReference type="EMBL" id="KAF5901152.1"/>
    </source>
</evidence>
<evidence type="ECO:0000256" key="3">
    <source>
        <dbReference type="ARBA" id="ARBA00004496"/>
    </source>
</evidence>
<dbReference type="PANTHER" id="PTHR22930">
    <property type="match status" value="1"/>
</dbReference>
<proteinExistence type="inferred from homology"/>
<accession>A0A8J4UMC0</accession>
<evidence type="ECO:0000256" key="12">
    <source>
        <dbReference type="ARBA" id="ARBA00045850"/>
    </source>
</evidence>
<comment type="cofactor">
    <cofactor evidence="1">
        <name>a divalent metal cation</name>
        <dbReference type="ChEBI" id="CHEBI:60240"/>
    </cofactor>
</comment>
<evidence type="ECO:0000256" key="9">
    <source>
        <dbReference type="ARBA" id="ARBA00022801"/>
    </source>
</evidence>
<dbReference type="Pfam" id="PF13359">
    <property type="entry name" value="DDE_Tnp_4"/>
    <property type="match status" value="1"/>
</dbReference>
<dbReference type="GO" id="GO:0005737">
    <property type="term" value="C:cytoplasm"/>
    <property type="evidence" value="ECO:0007669"/>
    <property type="project" value="UniProtKB-SubCell"/>
</dbReference>
<dbReference type="InterPro" id="IPR027806">
    <property type="entry name" value="HARBI1_dom"/>
</dbReference>
<comment type="similarity">
    <text evidence="4">Belongs to the HARBI1 family.</text>
</comment>
<evidence type="ECO:0000256" key="8">
    <source>
        <dbReference type="ARBA" id="ARBA00022723"/>
    </source>
</evidence>
<keyword evidence="9" id="KW-0378">Hydrolase</keyword>
<evidence type="ECO:0000256" key="7">
    <source>
        <dbReference type="ARBA" id="ARBA00022722"/>
    </source>
</evidence>
<dbReference type="AlphaFoldDB" id="A0A8J4UMC0"/>
<protein>
    <recommendedName>
        <fullName evidence="5">Putative nuclease HARBI1</fullName>
    </recommendedName>
    <alternativeName>
        <fullName evidence="11">Harbinger transposase-derived nuclease</fullName>
    </alternativeName>
</protein>
<dbReference type="EMBL" id="QNUK01000118">
    <property type="protein sequence ID" value="KAF5901152.1"/>
    <property type="molecule type" value="Genomic_DNA"/>
</dbReference>
<comment type="subcellular location">
    <subcellularLocation>
        <location evidence="3">Cytoplasm</location>
    </subcellularLocation>
    <subcellularLocation>
        <location evidence="2">Nucleus</location>
    </subcellularLocation>
</comment>
<keyword evidence="8" id="KW-0479">Metal-binding</keyword>